<organism evidence="2 3">
    <name type="scientific">Sphagnum troendelagicum</name>
    <dbReference type="NCBI Taxonomy" id="128251"/>
    <lineage>
        <taxon>Eukaryota</taxon>
        <taxon>Viridiplantae</taxon>
        <taxon>Streptophyta</taxon>
        <taxon>Embryophyta</taxon>
        <taxon>Bryophyta</taxon>
        <taxon>Sphagnophytina</taxon>
        <taxon>Sphagnopsida</taxon>
        <taxon>Sphagnales</taxon>
        <taxon>Sphagnaceae</taxon>
        <taxon>Sphagnum</taxon>
    </lineage>
</organism>
<evidence type="ECO:0008006" key="4">
    <source>
        <dbReference type="Google" id="ProtNLM"/>
    </source>
</evidence>
<evidence type="ECO:0000313" key="2">
    <source>
        <dbReference type="EMBL" id="CAK9228249.1"/>
    </source>
</evidence>
<evidence type="ECO:0000313" key="3">
    <source>
        <dbReference type="Proteomes" id="UP001497512"/>
    </source>
</evidence>
<name>A0ABP0UR80_9BRYO</name>
<reference evidence="2" key="1">
    <citation type="submission" date="2024-02" db="EMBL/GenBank/DDBJ databases">
        <authorList>
            <consortium name="ELIXIR-Norway"/>
            <consortium name="Elixir Norway"/>
        </authorList>
    </citation>
    <scope>NUCLEOTIDE SEQUENCE</scope>
</reference>
<proteinExistence type="predicted"/>
<gene>
    <name evidence="2" type="ORF">CSSPTR1EN2_LOCUS18889</name>
</gene>
<dbReference type="Proteomes" id="UP001497512">
    <property type="component" value="Chromosome 6"/>
</dbReference>
<evidence type="ECO:0000256" key="1">
    <source>
        <dbReference type="SAM" id="Phobius"/>
    </source>
</evidence>
<protein>
    <recommendedName>
        <fullName evidence="4">Transmembrane protein</fullName>
    </recommendedName>
</protein>
<accession>A0ABP0UR80</accession>
<feature type="transmembrane region" description="Helical" evidence="1">
    <location>
        <begin position="12"/>
        <end position="31"/>
    </location>
</feature>
<sequence length="120" mass="13792">MAALRVLRLASFLRLAFLCVVGGLCFALGVFSRPVHYSDMVETFHEDPALDERPFTMQDHLNFLRSRELERIRDQSAVSLRSTPVDDVESDRAAYEAFVFVSDYGTFTGANKNHDHHWRK</sequence>
<keyword evidence="1" id="KW-0472">Membrane</keyword>
<keyword evidence="3" id="KW-1185">Reference proteome</keyword>
<keyword evidence="1" id="KW-0812">Transmembrane</keyword>
<dbReference type="EMBL" id="OZ019898">
    <property type="protein sequence ID" value="CAK9228249.1"/>
    <property type="molecule type" value="Genomic_DNA"/>
</dbReference>
<keyword evidence="1" id="KW-1133">Transmembrane helix</keyword>